<dbReference type="SMART" id="SM00448">
    <property type="entry name" value="REC"/>
    <property type="match status" value="1"/>
</dbReference>
<dbReference type="Gene3D" id="3.20.20.450">
    <property type="entry name" value="EAL domain"/>
    <property type="match status" value="1"/>
</dbReference>
<dbReference type="PANTHER" id="PTHR33121">
    <property type="entry name" value="CYCLIC DI-GMP PHOSPHODIESTERASE PDEF"/>
    <property type="match status" value="1"/>
</dbReference>
<dbReference type="PANTHER" id="PTHR33121:SF79">
    <property type="entry name" value="CYCLIC DI-GMP PHOSPHODIESTERASE PDED-RELATED"/>
    <property type="match status" value="1"/>
</dbReference>
<dbReference type="Gene3D" id="3.40.50.2300">
    <property type="match status" value="1"/>
</dbReference>
<dbReference type="PROSITE" id="PS50110">
    <property type="entry name" value="RESPONSE_REGULATORY"/>
    <property type="match status" value="1"/>
</dbReference>
<accession>A0A0P0YYN2</accession>
<keyword evidence="1" id="KW-0597">Phosphoprotein</keyword>
<dbReference type="InterPro" id="IPR035919">
    <property type="entry name" value="EAL_sf"/>
</dbReference>
<organism evidence="4">
    <name type="scientific">Aurantimonas coralicida</name>
    <dbReference type="NCBI Taxonomy" id="182270"/>
    <lineage>
        <taxon>Bacteria</taxon>
        <taxon>Pseudomonadati</taxon>
        <taxon>Pseudomonadota</taxon>
        <taxon>Alphaproteobacteria</taxon>
        <taxon>Hyphomicrobiales</taxon>
        <taxon>Aurantimonadaceae</taxon>
        <taxon>Aurantimonas</taxon>
    </lineage>
</organism>
<dbReference type="GO" id="GO:0071111">
    <property type="term" value="F:cyclic-guanylate-specific phosphodiesterase activity"/>
    <property type="evidence" value="ECO:0007669"/>
    <property type="project" value="InterPro"/>
</dbReference>
<dbReference type="GO" id="GO:0000160">
    <property type="term" value="P:phosphorelay signal transduction system"/>
    <property type="evidence" value="ECO:0007669"/>
    <property type="project" value="InterPro"/>
</dbReference>
<dbReference type="Pfam" id="PF00563">
    <property type="entry name" value="EAL"/>
    <property type="match status" value="1"/>
</dbReference>
<dbReference type="PROSITE" id="PS50883">
    <property type="entry name" value="EAL"/>
    <property type="match status" value="1"/>
</dbReference>
<dbReference type="InterPro" id="IPR011006">
    <property type="entry name" value="CheY-like_superfamily"/>
</dbReference>
<dbReference type="SUPFAM" id="SSF141868">
    <property type="entry name" value="EAL domain-like"/>
    <property type="match status" value="1"/>
</dbReference>
<evidence type="ECO:0000256" key="1">
    <source>
        <dbReference type="PROSITE-ProRule" id="PRU00169"/>
    </source>
</evidence>
<proteinExistence type="predicted"/>
<reference evidence="4" key="1">
    <citation type="journal article" date="2015" name="Proc. Natl. Acad. Sci. U.S.A.">
        <title>Bacterial clade with the ribosomal RNA operon on a small plasmid rather than the chromosome.</title>
        <authorList>
            <person name="Anda M."/>
            <person name="Ohtsubo Y."/>
            <person name="Okubo T."/>
            <person name="Sugawara M."/>
            <person name="Nagata Y."/>
            <person name="Tsuda M."/>
            <person name="Minamisawa K."/>
            <person name="Mitsui H."/>
        </authorList>
    </citation>
    <scope>NUCLEOTIDE SEQUENCE</scope>
    <source>
        <strain evidence="4">DSM 14790</strain>
    </source>
</reference>
<dbReference type="RefSeq" id="WP_024351559.1">
    <property type="nucleotide sequence ID" value="NZ_BBWN01000030.1"/>
</dbReference>
<evidence type="ECO:0000313" key="4">
    <source>
        <dbReference type="EMBL" id="BAT26637.1"/>
    </source>
</evidence>
<dbReference type="EMBL" id="LC066373">
    <property type="protein sequence ID" value="BAT26637.1"/>
    <property type="molecule type" value="Genomic_DNA"/>
</dbReference>
<evidence type="ECO:0000259" key="2">
    <source>
        <dbReference type="PROSITE" id="PS50110"/>
    </source>
</evidence>
<feature type="domain" description="Response regulatory" evidence="2">
    <location>
        <begin position="6"/>
        <end position="128"/>
    </location>
</feature>
<dbReference type="CDD" id="cd01948">
    <property type="entry name" value="EAL"/>
    <property type="match status" value="1"/>
</dbReference>
<dbReference type="AlphaFoldDB" id="A0A0P0YYN2"/>
<feature type="domain" description="EAL" evidence="3">
    <location>
        <begin position="137"/>
        <end position="390"/>
    </location>
</feature>
<dbReference type="SMART" id="SM00052">
    <property type="entry name" value="EAL"/>
    <property type="match status" value="1"/>
</dbReference>
<dbReference type="InterPro" id="IPR050706">
    <property type="entry name" value="Cyclic-di-GMP_PDE-like"/>
</dbReference>
<dbReference type="SUPFAM" id="SSF52172">
    <property type="entry name" value="CheY-like"/>
    <property type="match status" value="1"/>
</dbReference>
<evidence type="ECO:0000259" key="3">
    <source>
        <dbReference type="PROSITE" id="PS50883"/>
    </source>
</evidence>
<dbReference type="Pfam" id="PF00072">
    <property type="entry name" value="Response_reg"/>
    <property type="match status" value="1"/>
</dbReference>
<dbReference type="InterPro" id="IPR001789">
    <property type="entry name" value="Sig_transdc_resp-reg_receiver"/>
</dbReference>
<dbReference type="InterPro" id="IPR001633">
    <property type="entry name" value="EAL_dom"/>
</dbReference>
<name>A0A0P0YYN2_9HYPH</name>
<protein>
    <submittedName>
        <fullName evidence="4">Putative two-component response regulator</fullName>
    </submittedName>
</protein>
<feature type="modified residue" description="4-aspartylphosphate" evidence="1">
    <location>
        <position position="58"/>
    </location>
</feature>
<sequence length="398" mass="42595">MATAHHILVVDDDPIFLAVAESVVLSLGDHTVTTACDGVEGLAALRAARHPIDVIVLDLNMPKMDGLAYLRSLGEQGYGGAVLLSSGESEAILDAARRMGEMLGVRICGSMKKPIRTADFVALLEACEACPQQQRSTRRPASAAASTTARGTLLPYYQPQVDLVSLEVTGLEALIRLDTVGGEILGPQAVFHPGLSEADLPPLTIEIATRVMDDIAAWRAKGVTRRVSINLDARIIEVPHVMPALFGLAAERDLDPSGITFELTETALPSSMTDMIEILTRARMAGFGVSIDDYGTGSANFALLRLCPFSELKVDRSIVQACVHDRISRRFLENTATTAKDLGMAVVAEGVETTEELAIVREAGIRIVQGYLYSKPLPAADAFVLTDFAHAARRFGSA</sequence>